<evidence type="ECO:0000256" key="7">
    <source>
        <dbReference type="ARBA" id="ARBA00023242"/>
    </source>
</evidence>
<evidence type="ECO:0000256" key="9">
    <source>
        <dbReference type="SAM" id="MobiDB-lite"/>
    </source>
</evidence>
<gene>
    <name evidence="11" type="ORF">DASB73_013680</name>
</gene>
<dbReference type="AlphaFoldDB" id="A0AAV5RFU3"/>
<feature type="compositionally biased region" description="Basic and acidic residues" evidence="9">
    <location>
        <begin position="475"/>
        <end position="490"/>
    </location>
</feature>
<evidence type="ECO:0000313" key="11">
    <source>
        <dbReference type="EMBL" id="GMM50410.1"/>
    </source>
</evidence>
<evidence type="ECO:0000313" key="12">
    <source>
        <dbReference type="Proteomes" id="UP001362899"/>
    </source>
</evidence>
<proteinExistence type="inferred from homology"/>
<dbReference type="EMBL" id="BTGC01000003">
    <property type="protein sequence ID" value="GMM50410.1"/>
    <property type="molecule type" value="Genomic_DNA"/>
</dbReference>
<evidence type="ECO:0000256" key="3">
    <source>
        <dbReference type="ARBA" id="ARBA00019132"/>
    </source>
</evidence>
<feature type="region of interest" description="Disordered" evidence="9">
    <location>
        <begin position="429"/>
        <end position="498"/>
    </location>
</feature>
<evidence type="ECO:0000256" key="6">
    <source>
        <dbReference type="ARBA" id="ARBA00023163"/>
    </source>
</evidence>
<name>A0AAV5RFU3_STABA</name>
<accession>A0AAV5RFU3</accession>
<feature type="compositionally biased region" description="Low complexity" evidence="9">
    <location>
        <begin position="440"/>
        <end position="455"/>
    </location>
</feature>
<dbReference type="InterPro" id="IPR001005">
    <property type="entry name" value="SANT/Myb"/>
</dbReference>
<dbReference type="PANTHER" id="PTHR12855">
    <property type="entry name" value="DNA METHYLTRANSFERASE 1-ASSOCIATED PROTEIN 1 FAMILY MEMBER"/>
    <property type="match status" value="1"/>
</dbReference>
<dbReference type="SUPFAM" id="SSF46689">
    <property type="entry name" value="Homeodomain-like"/>
    <property type="match status" value="1"/>
</dbReference>
<protein>
    <recommendedName>
        <fullName evidence="3">SWR1-complex protein 4</fullName>
    </recommendedName>
</protein>
<dbReference type="GO" id="GO:0006338">
    <property type="term" value="P:chromatin remodeling"/>
    <property type="evidence" value="ECO:0007669"/>
    <property type="project" value="InterPro"/>
</dbReference>
<comment type="function">
    <text evidence="8">Component of the SWR1 complex which mediates the ATP-dependent exchange of histone H2A for the H2A variant HZT1 leading to transcriptional regulation of selected genes by chromatin remodeling. Component of the NuA4 histone acetyltransferase complex which is involved in transcriptional activation of selected genes principally by acetylation of nucleosomal histone H4 and H2A. The NuA4 complex is also involved in DNA repair.</text>
</comment>
<dbReference type="Gene3D" id="1.10.10.60">
    <property type="entry name" value="Homeodomain-like"/>
    <property type="match status" value="1"/>
</dbReference>
<evidence type="ECO:0000256" key="5">
    <source>
        <dbReference type="ARBA" id="ARBA00023015"/>
    </source>
</evidence>
<evidence type="ECO:0000256" key="8">
    <source>
        <dbReference type="ARBA" id="ARBA00025264"/>
    </source>
</evidence>
<organism evidence="11 12">
    <name type="scientific">Starmerella bacillaris</name>
    <name type="common">Yeast</name>
    <name type="synonym">Candida zemplinina</name>
    <dbReference type="NCBI Taxonomy" id="1247836"/>
    <lineage>
        <taxon>Eukaryota</taxon>
        <taxon>Fungi</taxon>
        <taxon>Dikarya</taxon>
        <taxon>Ascomycota</taxon>
        <taxon>Saccharomycotina</taxon>
        <taxon>Dipodascomycetes</taxon>
        <taxon>Dipodascales</taxon>
        <taxon>Trichomonascaceae</taxon>
        <taxon>Starmerella</taxon>
    </lineage>
</organism>
<dbReference type="Pfam" id="PF16282">
    <property type="entry name" value="SANT_DAMP1_like"/>
    <property type="match status" value="1"/>
</dbReference>
<dbReference type="GO" id="GO:0006281">
    <property type="term" value="P:DNA repair"/>
    <property type="evidence" value="ECO:0007669"/>
    <property type="project" value="InterPro"/>
</dbReference>
<dbReference type="Proteomes" id="UP001362899">
    <property type="component" value="Unassembled WGS sequence"/>
</dbReference>
<comment type="similarity">
    <text evidence="2">Belongs to the SWC4 family.</text>
</comment>
<dbReference type="InterPro" id="IPR009057">
    <property type="entry name" value="Homeodomain-like_sf"/>
</dbReference>
<comment type="subcellular location">
    <subcellularLocation>
        <location evidence="1">Nucleus</location>
    </subcellularLocation>
</comment>
<dbReference type="GO" id="GO:0003714">
    <property type="term" value="F:transcription corepressor activity"/>
    <property type="evidence" value="ECO:0007669"/>
    <property type="project" value="TreeGrafter"/>
</dbReference>
<sequence length="498" mass="56568">MSDTPKQNEGTVDGEASIITELPVLHTAKRLKLEARKLDGMQRELYSLVGDSASPVAITPDSKFKNKASFLQKAANWKLAEFSPKPGLNLHHWVRATLVTENANTDRFSKFNVPVNVPQWDDADYKLFSSEEWSLKETRYLFELASQFDLQWFVIADRYDFENKNRSIEDLKERYYQVSIELIKNQPASLELGLSPSDEQLIQSMKFPKENELKRKQHLKQLLSRTPKEVAEEEALVLEARKLEAMSEKMLADRKDILRLLDSPQAISSKTRVDLNSSAGVGQLLQDLQSEKDKENKEKEKEKKSTSTEPEKAVNFFEGRDENSFVVRLVRNKLTPREIAACGISYGNTKHAGVYLRSTKITPIRQNLLPKVRNVANELGIPLKPVMPTSKICALYDELFQDVNVLLEAKKAQDRLELEIEVLKRAGKTPKTSTEMEVDTANATSESSSTNQVNEESNKEETEIKEENSSSDNQKNNENENENEKEKEAGDDNSAIEV</sequence>
<dbReference type="GO" id="GO:0035267">
    <property type="term" value="C:NuA4 histone acetyltransferase complex"/>
    <property type="evidence" value="ECO:0007669"/>
    <property type="project" value="InterPro"/>
</dbReference>
<comment type="caution">
    <text evidence="11">The sequence shown here is derived from an EMBL/GenBank/DDBJ whole genome shotgun (WGS) entry which is preliminary data.</text>
</comment>
<evidence type="ECO:0000256" key="1">
    <source>
        <dbReference type="ARBA" id="ARBA00004123"/>
    </source>
</evidence>
<keyword evidence="6" id="KW-0804">Transcription</keyword>
<dbReference type="GO" id="GO:0000122">
    <property type="term" value="P:negative regulation of transcription by RNA polymerase II"/>
    <property type="evidence" value="ECO:0007669"/>
    <property type="project" value="TreeGrafter"/>
</dbReference>
<dbReference type="GO" id="GO:0000812">
    <property type="term" value="C:Swr1 complex"/>
    <property type="evidence" value="ECO:0007669"/>
    <property type="project" value="TreeGrafter"/>
</dbReference>
<keyword evidence="7" id="KW-0539">Nucleus</keyword>
<evidence type="ECO:0000256" key="4">
    <source>
        <dbReference type="ARBA" id="ARBA00022853"/>
    </source>
</evidence>
<feature type="domain" description="Myb-like" evidence="10">
    <location>
        <begin position="129"/>
        <end position="181"/>
    </location>
</feature>
<keyword evidence="12" id="KW-1185">Reference proteome</keyword>
<dbReference type="SMART" id="SM00717">
    <property type="entry name" value="SANT"/>
    <property type="match status" value="1"/>
</dbReference>
<dbReference type="InterPro" id="IPR008468">
    <property type="entry name" value="DMAP1"/>
</dbReference>
<dbReference type="InterPro" id="IPR027109">
    <property type="entry name" value="Swc4/Dmap1"/>
</dbReference>
<keyword evidence="4" id="KW-0156">Chromatin regulator</keyword>
<reference evidence="11 12" key="1">
    <citation type="journal article" date="2023" name="Elife">
        <title>Identification of key yeast species and microbe-microbe interactions impacting larval growth of Drosophila in the wild.</title>
        <authorList>
            <person name="Mure A."/>
            <person name="Sugiura Y."/>
            <person name="Maeda R."/>
            <person name="Honda K."/>
            <person name="Sakurai N."/>
            <person name="Takahashi Y."/>
            <person name="Watada M."/>
            <person name="Katoh T."/>
            <person name="Gotoh A."/>
            <person name="Gotoh Y."/>
            <person name="Taniguchi I."/>
            <person name="Nakamura K."/>
            <person name="Hayashi T."/>
            <person name="Katayama T."/>
            <person name="Uemura T."/>
            <person name="Hattori Y."/>
        </authorList>
    </citation>
    <scope>NUCLEOTIDE SEQUENCE [LARGE SCALE GENOMIC DNA]</scope>
    <source>
        <strain evidence="11 12">SB-73</strain>
    </source>
</reference>
<evidence type="ECO:0000259" key="10">
    <source>
        <dbReference type="SMART" id="SM00717"/>
    </source>
</evidence>
<dbReference type="PANTHER" id="PTHR12855:SF10">
    <property type="entry name" value="DNA METHYLTRANSFERASE 1-ASSOCIATED PROTEIN 1"/>
    <property type="match status" value="1"/>
</dbReference>
<feature type="compositionally biased region" description="Basic and acidic residues" evidence="9">
    <location>
        <begin position="289"/>
        <end position="312"/>
    </location>
</feature>
<dbReference type="Pfam" id="PF05499">
    <property type="entry name" value="DMAP1"/>
    <property type="match status" value="1"/>
</dbReference>
<feature type="region of interest" description="Disordered" evidence="9">
    <location>
        <begin position="285"/>
        <end position="312"/>
    </location>
</feature>
<evidence type="ECO:0000256" key="2">
    <source>
        <dbReference type="ARBA" id="ARBA00006918"/>
    </source>
</evidence>
<feature type="compositionally biased region" description="Basic and acidic residues" evidence="9">
    <location>
        <begin position="456"/>
        <end position="468"/>
    </location>
</feature>
<dbReference type="InterPro" id="IPR032563">
    <property type="entry name" value="DAMP1_SANT-like"/>
</dbReference>
<keyword evidence="5" id="KW-0805">Transcription regulation</keyword>